<evidence type="ECO:0000313" key="1">
    <source>
        <dbReference type="EMBL" id="MBE9212647.1"/>
    </source>
</evidence>
<reference evidence="1" key="1">
    <citation type="submission" date="2020-10" db="EMBL/GenBank/DDBJ databases">
        <authorList>
            <person name="Castelo-Branco R."/>
            <person name="Eusebio N."/>
            <person name="Adriana R."/>
            <person name="Vieira A."/>
            <person name="Brugerolle De Fraissinette N."/>
            <person name="Rezende De Castro R."/>
            <person name="Schneider M.P."/>
            <person name="Vasconcelos V."/>
            <person name="Leao P.N."/>
        </authorList>
    </citation>
    <scope>NUCLEOTIDE SEQUENCE</scope>
    <source>
        <strain evidence="1">LEGE 06105</strain>
    </source>
</reference>
<name>A0A8J7K0M3_9CYAN</name>
<keyword evidence="1" id="KW-0378">Hydrolase</keyword>
<sequence length="211" mass="23945">MAFTAAVTDKIKTFKDLQDRCNLNKTNDINFFTEWVEDLPDLTDDEKTEIASIKEIYDYHRLDGFLLEGAINLLIVSPLLRLAGFFKPPYKIRSPYGVELEIDDPEETIRGFIDALVIKDHLWVLVVEGKRNGIPVAAALPQLIAYMVSQPHQRIIYGLATNGDEFIFIKLETGENAKYDYSTTFSLLPSRHELGRVLQILKKLGTIIALS</sequence>
<evidence type="ECO:0000313" key="2">
    <source>
        <dbReference type="Proteomes" id="UP000620559"/>
    </source>
</evidence>
<dbReference type="Proteomes" id="UP000620559">
    <property type="component" value="Unassembled WGS sequence"/>
</dbReference>
<accession>A0A8J7K0M3</accession>
<dbReference type="AlphaFoldDB" id="A0A8J7K0M3"/>
<keyword evidence="2" id="KW-1185">Reference proteome</keyword>
<dbReference type="EMBL" id="JADEWL010000017">
    <property type="protein sequence ID" value="MBE9212647.1"/>
    <property type="molecule type" value="Genomic_DNA"/>
</dbReference>
<keyword evidence="1" id="KW-0540">Nuclease</keyword>
<dbReference type="RefSeq" id="WP_193918782.1">
    <property type="nucleotide sequence ID" value="NZ_JADEWL010000017.1"/>
</dbReference>
<protein>
    <submittedName>
        <fullName evidence="1">Type I restriction endonuclease subunit R</fullName>
    </submittedName>
</protein>
<proteinExistence type="predicted"/>
<dbReference type="Gene3D" id="3.90.1570.30">
    <property type="match status" value="1"/>
</dbReference>
<comment type="caution">
    <text evidence="1">The sequence shown here is derived from an EMBL/GenBank/DDBJ whole genome shotgun (WGS) entry which is preliminary data.</text>
</comment>
<keyword evidence="1" id="KW-0255">Endonuclease</keyword>
<dbReference type="GO" id="GO:0004519">
    <property type="term" value="F:endonuclease activity"/>
    <property type="evidence" value="ECO:0007669"/>
    <property type="project" value="UniProtKB-KW"/>
</dbReference>
<gene>
    <name evidence="1" type="ORF">IQ247_07940</name>
</gene>
<organism evidence="1 2">
    <name type="scientific">Plectonema cf. radiosum LEGE 06105</name>
    <dbReference type="NCBI Taxonomy" id="945769"/>
    <lineage>
        <taxon>Bacteria</taxon>
        <taxon>Bacillati</taxon>
        <taxon>Cyanobacteriota</taxon>
        <taxon>Cyanophyceae</taxon>
        <taxon>Oscillatoriophycideae</taxon>
        <taxon>Oscillatoriales</taxon>
        <taxon>Microcoleaceae</taxon>
        <taxon>Plectonema</taxon>
    </lineage>
</organism>